<keyword evidence="3 5" id="KW-1133">Transmembrane helix</keyword>
<keyword evidence="8" id="KW-1185">Reference proteome</keyword>
<accession>A0A7D5H973</accession>
<dbReference type="CDD" id="cd06530">
    <property type="entry name" value="S26_SPase_I"/>
    <property type="match status" value="1"/>
</dbReference>
<feature type="transmembrane region" description="Helical" evidence="5">
    <location>
        <begin position="208"/>
        <end position="232"/>
    </location>
</feature>
<dbReference type="GO" id="GO:0016020">
    <property type="term" value="C:membrane"/>
    <property type="evidence" value="ECO:0007669"/>
    <property type="project" value="UniProtKB-SubCell"/>
</dbReference>
<evidence type="ECO:0000256" key="2">
    <source>
        <dbReference type="ARBA" id="ARBA00022692"/>
    </source>
</evidence>
<dbReference type="EC" id="3.4.21.89" evidence="7"/>
<feature type="transmembrane region" description="Helical" evidence="5">
    <location>
        <begin position="341"/>
        <end position="364"/>
    </location>
</feature>
<evidence type="ECO:0000259" key="6">
    <source>
        <dbReference type="Pfam" id="PF10502"/>
    </source>
</evidence>
<dbReference type="OrthoDB" id="50404at2157"/>
<dbReference type="InterPro" id="IPR001733">
    <property type="entry name" value="Peptidase_S26B"/>
</dbReference>
<dbReference type="GO" id="GO:0004252">
    <property type="term" value="F:serine-type endopeptidase activity"/>
    <property type="evidence" value="ECO:0007669"/>
    <property type="project" value="InterPro"/>
</dbReference>
<keyword evidence="2 5" id="KW-0812">Transmembrane</keyword>
<dbReference type="Pfam" id="PF10502">
    <property type="entry name" value="Peptidase_S26"/>
    <property type="match status" value="1"/>
</dbReference>
<dbReference type="EMBL" id="CP058601">
    <property type="protein sequence ID" value="QLG50075.1"/>
    <property type="molecule type" value="Genomic_DNA"/>
</dbReference>
<dbReference type="GeneID" id="56034630"/>
<dbReference type="InterPro" id="IPR036286">
    <property type="entry name" value="LexA/Signal_pep-like_sf"/>
</dbReference>
<dbReference type="Gene3D" id="2.10.109.10">
    <property type="entry name" value="Umud Fragment, subunit A"/>
    <property type="match status" value="1"/>
</dbReference>
<comment type="subcellular location">
    <subcellularLocation>
        <location evidence="1">Membrane</location>
    </subcellularLocation>
</comment>
<feature type="transmembrane region" description="Helical" evidence="5">
    <location>
        <begin position="167"/>
        <end position="187"/>
    </location>
</feature>
<dbReference type="Proteomes" id="UP000509241">
    <property type="component" value="Chromosome"/>
</dbReference>
<organism evidence="7 8">
    <name type="scientific">Natrinema halophilum</name>
    <dbReference type="NCBI Taxonomy" id="1699371"/>
    <lineage>
        <taxon>Archaea</taxon>
        <taxon>Methanobacteriati</taxon>
        <taxon>Methanobacteriota</taxon>
        <taxon>Stenosarchaea group</taxon>
        <taxon>Halobacteria</taxon>
        <taxon>Halobacteriales</taxon>
        <taxon>Natrialbaceae</taxon>
        <taxon>Natrinema</taxon>
    </lineage>
</organism>
<evidence type="ECO:0000313" key="7">
    <source>
        <dbReference type="EMBL" id="QLG50075.1"/>
    </source>
</evidence>
<evidence type="ECO:0000313" key="8">
    <source>
        <dbReference type="Proteomes" id="UP000509241"/>
    </source>
</evidence>
<feature type="domain" description="Peptidase S26" evidence="6">
    <location>
        <begin position="10"/>
        <end position="73"/>
    </location>
</feature>
<dbReference type="KEGG" id="haly:HYG82_15025"/>
<gene>
    <name evidence="7" type="ORF">HYG82_15025</name>
</gene>
<dbReference type="GO" id="GO:0006465">
    <property type="term" value="P:signal peptide processing"/>
    <property type="evidence" value="ECO:0007669"/>
    <property type="project" value="InterPro"/>
</dbReference>
<keyword evidence="7" id="KW-0378">Hydrolase</keyword>
<evidence type="ECO:0000256" key="4">
    <source>
        <dbReference type="ARBA" id="ARBA00023136"/>
    </source>
</evidence>
<dbReference type="RefSeq" id="WP_179262232.1">
    <property type="nucleotide sequence ID" value="NZ_CP058601.1"/>
</dbReference>
<keyword evidence="4 5" id="KW-0472">Membrane</keyword>
<proteinExistence type="predicted"/>
<sequence>MWGRVKSAVYLFVVLAIVAVALGHVIGQPVLLSYVISDSMEPTISEGDGYLVVPAALSGPPEEGDIIVFESKTLENDGGLTTHRVAERTDEGYVTKGDANPFTDQSNDEPPVKEAQIVGKAVQIGDDPIVIPHLGSALGLIRGGVQNTQRTLATTFGIRSLQGSNGLAYLLFGVGCLLFVGSTVTERRNGPKARRSRNRRTGLFPRGIPTWIVAATLAGVLITSLTMTMVLAGGTHEFGVVSAESPSQSPTVIESGGSDTIEYTVPNDGVLPIVAYVDPASKGVETPDKQLRVGPGDRETVVVELSVPESTGYYNRYVTEYRYIRILPQSVIHALYRLHPWLPILVIDVLVFSLVFAGTLAIIGRGRIRPRSRRSLFQRIKRSFG</sequence>
<dbReference type="SUPFAM" id="SSF51306">
    <property type="entry name" value="LexA/Signal peptidase"/>
    <property type="match status" value="1"/>
</dbReference>
<dbReference type="NCBIfam" id="TIGR02228">
    <property type="entry name" value="sigpep_I_arch"/>
    <property type="match status" value="1"/>
</dbReference>
<evidence type="ECO:0000256" key="1">
    <source>
        <dbReference type="ARBA" id="ARBA00004370"/>
    </source>
</evidence>
<evidence type="ECO:0000256" key="5">
    <source>
        <dbReference type="SAM" id="Phobius"/>
    </source>
</evidence>
<evidence type="ECO:0000256" key="3">
    <source>
        <dbReference type="ARBA" id="ARBA00022989"/>
    </source>
</evidence>
<dbReference type="GO" id="GO:0009003">
    <property type="term" value="F:signal peptidase activity"/>
    <property type="evidence" value="ECO:0007669"/>
    <property type="project" value="UniProtKB-EC"/>
</dbReference>
<protein>
    <submittedName>
        <fullName evidence="7">Signal peptidase I</fullName>
        <ecNumber evidence="7">3.4.21.89</ecNumber>
    </submittedName>
</protein>
<dbReference type="InterPro" id="IPR019533">
    <property type="entry name" value="Peptidase_S26"/>
</dbReference>
<name>A0A7D5H973_9EURY</name>
<dbReference type="AlphaFoldDB" id="A0A7D5H973"/>
<reference evidence="7 8" key="1">
    <citation type="submission" date="2020-07" db="EMBL/GenBank/DDBJ databases">
        <authorList>
            <person name="Cui H."/>
        </authorList>
    </citation>
    <scope>NUCLEOTIDE SEQUENCE [LARGE SCALE GENOMIC DNA]</scope>
    <source>
        <strain evidence="7 8">YPL8</strain>
    </source>
</reference>